<dbReference type="GeneID" id="94845370"/>
<keyword evidence="3" id="KW-1185">Reference proteome</keyword>
<evidence type="ECO:0000313" key="3">
    <source>
        <dbReference type="Proteomes" id="UP000179807"/>
    </source>
</evidence>
<name>A0A1J4JJ31_9EUKA</name>
<dbReference type="EMBL" id="MLAK01001107">
    <property type="protein sequence ID" value="OHS97563.1"/>
    <property type="molecule type" value="Genomic_DNA"/>
</dbReference>
<feature type="compositionally biased region" description="Polar residues" evidence="1">
    <location>
        <begin position="32"/>
        <end position="55"/>
    </location>
</feature>
<reference evidence="2" key="1">
    <citation type="submission" date="2016-10" db="EMBL/GenBank/DDBJ databases">
        <authorList>
            <person name="Benchimol M."/>
            <person name="Almeida L.G."/>
            <person name="Vasconcelos A.T."/>
            <person name="Perreira-Neves A."/>
            <person name="Rosa I.A."/>
            <person name="Tasca T."/>
            <person name="Bogo M.R."/>
            <person name="de Souza W."/>
        </authorList>
    </citation>
    <scope>NUCLEOTIDE SEQUENCE [LARGE SCALE GENOMIC DNA]</scope>
    <source>
        <strain evidence="2">K</strain>
    </source>
</reference>
<proteinExistence type="predicted"/>
<accession>A0A1J4JJ31</accession>
<feature type="region of interest" description="Disordered" evidence="1">
    <location>
        <begin position="17"/>
        <end position="74"/>
    </location>
</feature>
<dbReference type="AlphaFoldDB" id="A0A1J4JJ31"/>
<feature type="compositionally biased region" description="Basic residues" evidence="1">
    <location>
        <begin position="17"/>
        <end position="26"/>
    </location>
</feature>
<dbReference type="VEuPathDB" id="TrichDB:TRFO_36164"/>
<evidence type="ECO:0000313" key="2">
    <source>
        <dbReference type="EMBL" id="OHS97563.1"/>
    </source>
</evidence>
<dbReference type="Proteomes" id="UP000179807">
    <property type="component" value="Unassembled WGS sequence"/>
</dbReference>
<evidence type="ECO:0000256" key="1">
    <source>
        <dbReference type="SAM" id="MobiDB-lite"/>
    </source>
</evidence>
<comment type="caution">
    <text evidence="2">The sequence shown here is derived from an EMBL/GenBank/DDBJ whole genome shotgun (WGS) entry which is preliminary data.</text>
</comment>
<protein>
    <submittedName>
        <fullName evidence="2">Uncharacterized protein</fullName>
    </submittedName>
</protein>
<sequence length="220" mass="25958">MFLFYLIYICSNKKHATSKNGSKRINRPTIKQRYSQTNQMKLNTSKKTGKSQNKSPLRKNDVIGNNPKNNKRTKEKFLNSNVDLISQTYLEPINEYKPIINEESDDETSLIDKTVTKDDIQPSFDHNNIIQINDEGKSQFLKIIKEDTPKRKSNDLFTENKVTPEPVEIELGEGFPMQFDEYELAVDMFEYFHKMNRPCYSSRFFILKLINFFVDLRKYQ</sequence>
<dbReference type="RefSeq" id="XP_068350700.1">
    <property type="nucleotide sequence ID" value="XM_068510666.1"/>
</dbReference>
<gene>
    <name evidence="2" type="ORF">TRFO_36164</name>
</gene>
<organism evidence="2 3">
    <name type="scientific">Tritrichomonas foetus</name>
    <dbReference type="NCBI Taxonomy" id="1144522"/>
    <lineage>
        <taxon>Eukaryota</taxon>
        <taxon>Metamonada</taxon>
        <taxon>Parabasalia</taxon>
        <taxon>Tritrichomonadida</taxon>
        <taxon>Tritrichomonadidae</taxon>
        <taxon>Tritrichomonas</taxon>
    </lineage>
</organism>